<comment type="subcellular location">
    <subcellularLocation>
        <location evidence="1">Membrane</location>
        <topology evidence="1">Lipid-anchor</topology>
        <topology evidence="1">GPI-anchor</topology>
    </subcellularLocation>
    <subcellularLocation>
        <location evidence="2">Secreted</location>
    </subcellularLocation>
</comment>
<comment type="similarity">
    <text evidence="3">Belongs to the RBT5 family.</text>
</comment>
<protein>
    <recommendedName>
        <fullName evidence="10">CFEM domain-containing protein</fullName>
    </recommendedName>
</protein>
<evidence type="ECO:0000313" key="12">
    <source>
        <dbReference type="Proteomes" id="UP000481861"/>
    </source>
</evidence>
<sequence>MQIRQYIPILSTTSCYYDCSPSSSPAPVYTPLSTPVVPPYEMITTSLITSALTATTFVSLSTAAPEDPTTIVEAIEGLSQCAQAIVFTGLADSTCNPSDFPCICQELNRLDISSHIAATCTADELTQYADFQTNTCSNTNRQPTYPPVVPSSTTPLPPPPPPSTPIPYANTTLPPPVVPSTPEADTTTAPFYNATSVVLIPTTDAQGYPSILTSQATGPAAVPSSTSSPEFTGGAASASFGTVRAVLMAGAIGLMGLVFAEL</sequence>
<keyword evidence="12" id="KW-1185">Reference proteome</keyword>
<keyword evidence="4" id="KW-0964">Secreted</keyword>
<evidence type="ECO:0000256" key="4">
    <source>
        <dbReference type="ARBA" id="ARBA00022525"/>
    </source>
</evidence>
<dbReference type="EMBL" id="JAADJZ010000030">
    <property type="protein sequence ID" value="KAF2865990.1"/>
    <property type="molecule type" value="Genomic_DNA"/>
</dbReference>
<name>A0A7C8I5Z1_9PLEO</name>
<comment type="caution">
    <text evidence="11">The sequence shown here is derived from an EMBL/GenBank/DDBJ whole genome shotgun (WGS) entry which is preliminary data.</text>
</comment>
<dbReference type="PROSITE" id="PS51257">
    <property type="entry name" value="PROKAR_LIPOPROTEIN"/>
    <property type="match status" value="1"/>
</dbReference>
<keyword evidence="5" id="KW-0472">Membrane</keyword>
<feature type="domain" description="CFEM" evidence="10">
    <location>
        <begin position="75"/>
        <end position="137"/>
    </location>
</feature>
<evidence type="ECO:0000313" key="11">
    <source>
        <dbReference type="EMBL" id="KAF2865990.1"/>
    </source>
</evidence>
<evidence type="ECO:0000259" key="10">
    <source>
        <dbReference type="Pfam" id="PF05730"/>
    </source>
</evidence>
<keyword evidence="6" id="KW-0732">Signal</keyword>
<dbReference type="GO" id="GO:0005576">
    <property type="term" value="C:extracellular region"/>
    <property type="evidence" value="ECO:0007669"/>
    <property type="project" value="UniProtKB-SubCell"/>
</dbReference>
<organism evidence="11 12">
    <name type="scientific">Massariosphaeria phaeospora</name>
    <dbReference type="NCBI Taxonomy" id="100035"/>
    <lineage>
        <taxon>Eukaryota</taxon>
        <taxon>Fungi</taxon>
        <taxon>Dikarya</taxon>
        <taxon>Ascomycota</taxon>
        <taxon>Pezizomycotina</taxon>
        <taxon>Dothideomycetes</taxon>
        <taxon>Pleosporomycetidae</taxon>
        <taxon>Pleosporales</taxon>
        <taxon>Pleosporales incertae sedis</taxon>
        <taxon>Massariosphaeria</taxon>
    </lineage>
</organism>
<proteinExistence type="inferred from homology"/>
<evidence type="ECO:0000256" key="6">
    <source>
        <dbReference type="ARBA" id="ARBA00022729"/>
    </source>
</evidence>
<evidence type="ECO:0000256" key="2">
    <source>
        <dbReference type="ARBA" id="ARBA00004613"/>
    </source>
</evidence>
<dbReference type="Proteomes" id="UP000481861">
    <property type="component" value="Unassembled WGS sequence"/>
</dbReference>
<keyword evidence="8" id="KW-0449">Lipoprotein</keyword>
<dbReference type="GO" id="GO:0098552">
    <property type="term" value="C:side of membrane"/>
    <property type="evidence" value="ECO:0007669"/>
    <property type="project" value="UniProtKB-KW"/>
</dbReference>
<keyword evidence="7" id="KW-1015">Disulfide bond</keyword>
<keyword evidence="5" id="KW-0336">GPI-anchor</keyword>
<accession>A0A7C8I5Z1</accession>
<evidence type="ECO:0000256" key="3">
    <source>
        <dbReference type="ARBA" id="ARBA00010031"/>
    </source>
</evidence>
<evidence type="ECO:0000256" key="5">
    <source>
        <dbReference type="ARBA" id="ARBA00022622"/>
    </source>
</evidence>
<dbReference type="Pfam" id="PF05730">
    <property type="entry name" value="CFEM"/>
    <property type="match status" value="1"/>
</dbReference>
<evidence type="ECO:0000256" key="1">
    <source>
        <dbReference type="ARBA" id="ARBA00004589"/>
    </source>
</evidence>
<evidence type="ECO:0000256" key="8">
    <source>
        <dbReference type="ARBA" id="ARBA00023288"/>
    </source>
</evidence>
<dbReference type="OrthoDB" id="3797419at2759"/>
<reference evidence="11 12" key="1">
    <citation type="submission" date="2020-01" db="EMBL/GenBank/DDBJ databases">
        <authorList>
            <consortium name="DOE Joint Genome Institute"/>
            <person name="Haridas S."/>
            <person name="Albert R."/>
            <person name="Binder M."/>
            <person name="Bloem J."/>
            <person name="Labutti K."/>
            <person name="Salamov A."/>
            <person name="Andreopoulos B."/>
            <person name="Baker S.E."/>
            <person name="Barry K."/>
            <person name="Bills G."/>
            <person name="Bluhm B.H."/>
            <person name="Cannon C."/>
            <person name="Castanera R."/>
            <person name="Culley D.E."/>
            <person name="Daum C."/>
            <person name="Ezra D."/>
            <person name="Gonzalez J.B."/>
            <person name="Henrissat B."/>
            <person name="Kuo A."/>
            <person name="Liang C."/>
            <person name="Lipzen A."/>
            <person name="Lutzoni F."/>
            <person name="Magnuson J."/>
            <person name="Mondo S."/>
            <person name="Nolan M."/>
            <person name="Ohm R."/>
            <person name="Pangilinan J."/>
            <person name="Park H.-J.H."/>
            <person name="Ramirez L."/>
            <person name="Alfaro M."/>
            <person name="Sun H."/>
            <person name="Tritt A."/>
            <person name="Yoshinaga Y."/>
            <person name="Zwiers L.-H.L."/>
            <person name="Turgeon B.G."/>
            <person name="Goodwin S.B."/>
            <person name="Spatafora J.W."/>
            <person name="Crous P.W."/>
            <person name="Grigoriev I.V."/>
        </authorList>
    </citation>
    <scope>NUCLEOTIDE SEQUENCE [LARGE SCALE GENOMIC DNA]</scope>
    <source>
        <strain evidence="11 12">CBS 611.86</strain>
    </source>
</reference>
<dbReference type="InterPro" id="IPR008427">
    <property type="entry name" value="Extracellular_membr_CFEM_dom"/>
</dbReference>
<keyword evidence="5" id="KW-0325">Glycoprotein</keyword>
<gene>
    <name evidence="11" type="ORF">BDV95DRAFT_612225</name>
</gene>
<feature type="region of interest" description="Disordered" evidence="9">
    <location>
        <begin position="135"/>
        <end position="165"/>
    </location>
</feature>
<feature type="compositionally biased region" description="Pro residues" evidence="9">
    <location>
        <begin position="144"/>
        <end position="165"/>
    </location>
</feature>
<evidence type="ECO:0000256" key="7">
    <source>
        <dbReference type="ARBA" id="ARBA00023157"/>
    </source>
</evidence>
<dbReference type="AlphaFoldDB" id="A0A7C8I5Z1"/>
<evidence type="ECO:0000256" key="9">
    <source>
        <dbReference type="SAM" id="MobiDB-lite"/>
    </source>
</evidence>